<keyword evidence="2" id="KW-1185">Reference proteome</keyword>
<name>A0A364Y882_9BACT</name>
<evidence type="ECO:0000313" key="1">
    <source>
        <dbReference type="EMBL" id="RAW03113.1"/>
    </source>
</evidence>
<reference evidence="1 2" key="1">
    <citation type="submission" date="2018-06" db="EMBL/GenBank/DDBJ databases">
        <title>Chryseolinea flavus sp. nov., a member of the phylum Bacteroidetes isolated from soil.</title>
        <authorList>
            <person name="Li Y."/>
            <person name="Wang J."/>
        </authorList>
    </citation>
    <scope>NUCLEOTIDE SEQUENCE [LARGE SCALE GENOMIC DNA]</scope>
    <source>
        <strain evidence="1 2">SDU1-6</strain>
    </source>
</reference>
<evidence type="ECO:0000313" key="2">
    <source>
        <dbReference type="Proteomes" id="UP000251889"/>
    </source>
</evidence>
<dbReference type="RefSeq" id="WP_112745328.1">
    <property type="nucleotide sequence ID" value="NZ_QMFY01000001.1"/>
</dbReference>
<dbReference type="AlphaFoldDB" id="A0A364Y882"/>
<dbReference type="OrthoDB" id="982178at2"/>
<gene>
    <name evidence="1" type="ORF">DQQ10_03175</name>
</gene>
<protein>
    <submittedName>
        <fullName evidence="1">Uncharacterized protein</fullName>
    </submittedName>
</protein>
<dbReference type="EMBL" id="QMFY01000001">
    <property type="protein sequence ID" value="RAW03113.1"/>
    <property type="molecule type" value="Genomic_DNA"/>
</dbReference>
<sequence>MRYLVLSALIVVSACGRLSDDERKKLRDGMEQNKIVKVTDDEIVTTALDEGRLVFQLLEKARFSSRAIDSLSRVKGVRIHWTKPGDKNTEAVEQQLIDAYVSAMVTGDLQDNIQKLYLKEDPAQFDSLVYSKPVVTRQADGVENLEGMWNVYIARKNVVIKASSKN</sequence>
<comment type="caution">
    <text evidence="1">The sequence shown here is derived from an EMBL/GenBank/DDBJ whole genome shotgun (WGS) entry which is preliminary data.</text>
</comment>
<dbReference type="PROSITE" id="PS51257">
    <property type="entry name" value="PROKAR_LIPOPROTEIN"/>
    <property type="match status" value="1"/>
</dbReference>
<accession>A0A364Y882</accession>
<organism evidence="1 2">
    <name type="scientific">Pseudochryseolinea flava</name>
    <dbReference type="NCBI Taxonomy" id="2059302"/>
    <lineage>
        <taxon>Bacteria</taxon>
        <taxon>Pseudomonadati</taxon>
        <taxon>Bacteroidota</taxon>
        <taxon>Cytophagia</taxon>
        <taxon>Cytophagales</taxon>
        <taxon>Fulvivirgaceae</taxon>
        <taxon>Pseudochryseolinea</taxon>
    </lineage>
</organism>
<proteinExistence type="predicted"/>
<dbReference type="Proteomes" id="UP000251889">
    <property type="component" value="Unassembled WGS sequence"/>
</dbReference>